<evidence type="ECO:0000313" key="13">
    <source>
        <dbReference type="Proteomes" id="UP000274504"/>
    </source>
</evidence>
<evidence type="ECO:0000313" key="15">
    <source>
        <dbReference type="WBParaSite" id="HDID_0001073301-mRNA-1"/>
    </source>
</evidence>
<feature type="compositionally biased region" description="Low complexity" evidence="9">
    <location>
        <begin position="313"/>
        <end position="325"/>
    </location>
</feature>
<dbReference type="Proteomes" id="UP000321570">
    <property type="component" value="Unassembled WGS sequence"/>
</dbReference>
<dbReference type="GO" id="GO:0005654">
    <property type="term" value="C:nucleoplasm"/>
    <property type="evidence" value="ECO:0007669"/>
    <property type="project" value="TreeGrafter"/>
</dbReference>
<keyword evidence="5" id="KW-0677">Repeat</keyword>
<keyword evidence="6 8" id="KW-0694">RNA-binding</keyword>
<dbReference type="GO" id="GO:0003723">
    <property type="term" value="F:RNA binding"/>
    <property type="evidence" value="ECO:0007669"/>
    <property type="project" value="UniProtKB-UniRule"/>
</dbReference>
<dbReference type="GO" id="GO:0005737">
    <property type="term" value="C:cytoplasm"/>
    <property type="evidence" value="ECO:0007669"/>
    <property type="project" value="UniProtKB-SubCell"/>
</dbReference>
<feature type="compositionally biased region" description="Polar residues" evidence="9">
    <location>
        <begin position="298"/>
        <end position="312"/>
    </location>
</feature>
<evidence type="ECO:0000256" key="5">
    <source>
        <dbReference type="ARBA" id="ARBA00022737"/>
    </source>
</evidence>
<reference evidence="11 13" key="2">
    <citation type="submission" date="2018-11" db="EMBL/GenBank/DDBJ databases">
        <authorList>
            <consortium name="Pathogen Informatics"/>
        </authorList>
    </citation>
    <scope>NUCLEOTIDE SEQUENCE [LARGE SCALE GENOMIC DNA]</scope>
</reference>
<keyword evidence="4" id="KW-0963">Cytoplasm</keyword>
<dbReference type="PANTHER" id="PTHR48033:SF10">
    <property type="entry name" value="RNA-BINDING PROTEIN SQUID"/>
    <property type="match status" value="1"/>
</dbReference>
<dbReference type="Gene3D" id="3.30.70.330">
    <property type="match status" value="2"/>
</dbReference>
<keyword evidence="3" id="KW-0488">Methylation</keyword>
<feature type="domain" description="RRM" evidence="10">
    <location>
        <begin position="55"/>
        <end position="132"/>
    </location>
</feature>
<feature type="domain" description="RRM" evidence="10">
    <location>
        <begin position="138"/>
        <end position="217"/>
    </location>
</feature>
<dbReference type="InterPro" id="IPR012677">
    <property type="entry name" value="Nucleotide-bd_a/b_plait_sf"/>
</dbReference>
<dbReference type="InterPro" id="IPR000504">
    <property type="entry name" value="RRM_dom"/>
</dbReference>
<name>A0A0R3SY88_HYMDI</name>
<dbReference type="GO" id="GO:0010468">
    <property type="term" value="P:regulation of gene expression"/>
    <property type="evidence" value="ECO:0007669"/>
    <property type="project" value="TreeGrafter"/>
</dbReference>
<dbReference type="CDD" id="cd12325">
    <property type="entry name" value="RRM1_hnRNPA_hnRNPD_like"/>
    <property type="match status" value="1"/>
</dbReference>
<gene>
    <name evidence="11" type="ORF">HDID_LOCUS10731</name>
    <name evidence="12" type="ORF">WMSIL1_LOCUS9761</name>
</gene>
<evidence type="ECO:0000313" key="12">
    <source>
        <dbReference type="EMBL" id="VUZ50905.1"/>
    </source>
</evidence>
<dbReference type="Pfam" id="PF00076">
    <property type="entry name" value="RRM_1"/>
    <property type="match status" value="2"/>
</dbReference>
<dbReference type="OrthoDB" id="1875751at2759"/>
<evidence type="ECO:0000259" key="10">
    <source>
        <dbReference type="PROSITE" id="PS50102"/>
    </source>
</evidence>
<evidence type="ECO:0000256" key="3">
    <source>
        <dbReference type="ARBA" id="ARBA00022481"/>
    </source>
</evidence>
<dbReference type="EMBL" id="UYSG01011878">
    <property type="protein sequence ID" value="VDL63884.1"/>
    <property type="molecule type" value="Genomic_DNA"/>
</dbReference>
<evidence type="ECO:0000256" key="2">
    <source>
        <dbReference type="ARBA" id="ARBA00004496"/>
    </source>
</evidence>
<dbReference type="EMBL" id="CABIJS010000410">
    <property type="protein sequence ID" value="VUZ50905.1"/>
    <property type="molecule type" value="Genomic_DNA"/>
</dbReference>
<dbReference type="WBParaSite" id="HDID_0001073301-mRNA-1">
    <property type="protein sequence ID" value="HDID_0001073301-mRNA-1"/>
    <property type="gene ID" value="HDID_0001073301"/>
</dbReference>
<dbReference type="SUPFAM" id="SSF54928">
    <property type="entry name" value="RNA-binding domain, RBD"/>
    <property type="match status" value="2"/>
</dbReference>
<feature type="region of interest" description="Disordered" evidence="9">
    <location>
        <begin position="350"/>
        <end position="379"/>
    </location>
</feature>
<dbReference type="FunFam" id="3.30.70.330:FF:000030">
    <property type="entry name" value="Heterogeneous nuclear ribonucleoprotein d0 isoform"/>
    <property type="match status" value="1"/>
</dbReference>
<feature type="compositionally biased region" description="Polar residues" evidence="9">
    <location>
        <begin position="31"/>
        <end position="41"/>
    </location>
</feature>
<evidence type="ECO:0000256" key="6">
    <source>
        <dbReference type="ARBA" id="ARBA00022884"/>
    </source>
</evidence>
<evidence type="ECO:0000256" key="9">
    <source>
        <dbReference type="SAM" id="MobiDB-lite"/>
    </source>
</evidence>
<keyword evidence="14" id="KW-1185">Reference proteome</keyword>
<keyword evidence="7" id="KW-0539">Nucleus</keyword>
<dbReference type="GO" id="GO:0000785">
    <property type="term" value="C:chromatin"/>
    <property type="evidence" value="ECO:0007669"/>
    <property type="project" value="TreeGrafter"/>
</dbReference>
<dbReference type="InterPro" id="IPR035979">
    <property type="entry name" value="RBD_domain_sf"/>
</dbReference>
<protein>
    <submittedName>
        <fullName evidence="15">Heterogeneous nuclear ribonucleoprotein A/B</fullName>
    </submittedName>
</protein>
<dbReference type="PANTHER" id="PTHR48033">
    <property type="entry name" value="RNA-BINDING (RRM/RBD/RNP MOTIFS) FAMILY PROTEIN"/>
    <property type="match status" value="1"/>
</dbReference>
<evidence type="ECO:0000256" key="1">
    <source>
        <dbReference type="ARBA" id="ARBA00004123"/>
    </source>
</evidence>
<reference evidence="15" key="1">
    <citation type="submission" date="2017-02" db="UniProtKB">
        <authorList>
            <consortium name="WormBaseParasite"/>
        </authorList>
    </citation>
    <scope>IDENTIFICATION</scope>
</reference>
<feature type="region of interest" description="Disordered" evidence="9">
    <location>
        <begin position="298"/>
        <end position="325"/>
    </location>
</feature>
<comment type="subcellular location">
    <subcellularLocation>
        <location evidence="2">Cytoplasm</location>
    </subcellularLocation>
    <subcellularLocation>
        <location evidence="1">Nucleus</location>
    </subcellularLocation>
</comment>
<dbReference type="STRING" id="6216.A0A0R3SY88"/>
<feature type="region of interest" description="Disordered" evidence="9">
    <location>
        <begin position="1"/>
        <end position="25"/>
    </location>
</feature>
<dbReference type="SMART" id="SM00360">
    <property type="entry name" value="RRM"/>
    <property type="match status" value="2"/>
</dbReference>
<evidence type="ECO:0000256" key="8">
    <source>
        <dbReference type="PROSITE-ProRule" id="PRU00176"/>
    </source>
</evidence>
<evidence type="ECO:0000256" key="4">
    <source>
        <dbReference type="ARBA" id="ARBA00022490"/>
    </source>
</evidence>
<dbReference type="AlphaFoldDB" id="A0A0R3SY88"/>
<feature type="region of interest" description="Disordered" evidence="9">
    <location>
        <begin position="31"/>
        <end position="50"/>
    </location>
</feature>
<feature type="compositionally biased region" description="Low complexity" evidence="9">
    <location>
        <begin position="350"/>
        <end position="374"/>
    </location>
</feature>
<dbReference type="Proteomes" id="UP000274504">
    <property type="component" value="Unassembled WGS sequence"/>
</dbReference>
<organism evidence="15">
    <name type="scientific">Hymenolepis diminuta</name>
    <name type="common">Rat tapeworm</name>
    <dbReference type="NCBI Taxonomy" id="6216"/>
    <lineage>
        <taxon>Eukaryota</taxon>
        <taxon>Metazoa</taxon>
        <taxon>Spiralia</taxon>
        <taxon>Lophotrochozoa</taxon>
        <taxon>Platyhelminthes</taxon>
        <taxon>Cestoda</taxon>
        <taxon>Eucestoda</taxon>
        <taxon>Cyclophyllidea</taxon>
        <taxon>Hymenolepididae</taxon>
        <taxon>Hymenolepis</taxon>
    </lineage>
</organism>
<dbReference type="PROSITE" id="PS50102">
    <property type="entry name" value="RRM"/>
    <property type="match status" value="2"/>
</dbReference>
<proteinExistence type="predicted"/>
<evidence type="ECO:0000313" key="14">
    <source>
        <dbReference type="Proteomes" id="UP000321570"/>
    </source>
</evidence>
<accession>A0A0R3SY88</accession>
<evidence type="ECO:0000256" key="7">
    <source>
        <dbReference type="ARBA" id="ARBA00023242"/>
    </source>
</evidence>
<sequence length="395" mass="43080">MESPVEITDQQANNVEDKVENAEPEPMVVDNISSEAQTDQNMDAAGQSEADDDARKIFVGGLNWETKETDLENYFSKYGKVTRCIIKVDRFTGNSRGFGFVTFENEESVNKVLSVSDHKLMNKRIDPKRAKPSREVIRKIFVGGIDPDLPEETIKEYFSQFGVVENLDLPFDSQKKKRKHYIFVSFTTEAAARKAIAKERQEICGRQCDVRVAVTKEQANKNKNMKCMAFVDPYAAFAAYPYGDYPTAFTSLDPYTYSGYYGCYDYFSATPTPSPATSGYGMYPNYATNSALFRSQYGPTASATASGPRTNNAAAHQSAGGASAAQNTHFQNNINNAASNAMGYSNAAAGNVNSSNSGPHWNPNNNDSNSANTSAQGAAGVPTFSDYAAAAAQPQ</sequence>
<reference evidence="12 14" key="3">
    <citation type="submission" date="2019-07" db="EMBL/GenBank/DDBJ databases">
        <authorList>
            <person name="Jastrzebski P J."/>
            <person name="Paukszto L."/>
            <person name="Jastrzebski P J."/>
        </authorList>
    </citation>
    <scope>NUCLEOTIDE SEQUENCE [LARGE SCALE GENOMIC DNA]</scope>
    <source>
        <strain evidence="12 14">WMS-il1</strain>
    </source>
</reference>
<evidence type="ECO:0000313" key="11">
    <source>
        <dbReference type="EMBL" id="VDL63884.1"/>
    </source>
</evidence>